<dbReference type="InParanoid" id="A0A067NA60"/>
<evidence type="ECO:0000313" key="2">
    <source>
        <dbReference type="Proteomes" id="UP000027195"/>
    </source>
</evidence>
<protein>
    <submittedName>
        <fullName evidence="1">Uncharacterized protein</fullName>
    </submittedName>
</protein>
<dbReference type="HOGENOM" id="CLU_1796148_0_0_1"/>
<dbReference type="Proteomes" id="UP000027195">
    <property type="component" value="Unassembled WGS sequence"/>
</dbReference>
<evidence type="ECO:0000313" key="1">
    <source>
        <dbReference type="EMBL" id="KDQ21017.1"/>
    </source>
</evidence>
<sequence>MLISAHRRTQPGLCDRLAPGEIFRAHLRSAVLISSQTSNSKYSGYLPVLPRPGHTPRSLILFQPSASSLRIATRPPFSPAAAPRFPFLGRATSQPFIPISSPPRLKIVSDVATTPPITPHYLARLAPRLAPAVSLPISVQNTDV</sequence>
<keyword evidence="2" id="KW-1185">Reference proteome</keyword>
<dbReference type="EMBL" id="KL198017">
    <property type="protein sequence ID" value="KDQ21017.1"/>
    <property type="molecule type" value="Genomic_DNA"/>
</dbReference>
<gene>
    <name evidence="1" type="ORF">BOTBODRAFT_27031</name>
</gene>
<dbReference type="AlphaFoldDB" id="A0A067NA60"/>
<organism evidence="1 2">
    <name type="scientific">Botryobasidium botryosum (strain FD-172 SS1)</name>
    <dbReference type="NCBI Taxonomy" id="930990"/>
    <lineage>
        <taxon>Eukaryota</taxon>
        <taxon>Fungi</taxon>
        <taxon>Dikarya</taxon>
        <taxon>Basidiomycota</taxon>
        <taxon>Agaricomycotina</taxon>
        <taxon>Agaricomycetes</taxon>
        <taxon>Cantharellales</taxon>
        <taxon>Botryobasidiaceae</taxon>
        <taxon>Botryobasidium</taxon>
    </lineage>
</organism>
<proteinExistence type="predicted"/>
<name>A0A067NA60_BOTB1</name>
<reference evidence="2" key="1">
    <citation type="journal article" date="2014" name="Proc. Natl. Acad. Sci. U.S.A.">
        <title>Extensive sampling of basidiomycete genomes demonstrates inadequacy of the white-rot/brown-rot paradigm for wood decay fungi.</title>
        <authorList>
            <person name="Riley R."/>
            <person name="Salamov A.A."/>
            <person name="Brown D.W."/>
            <person name="Nagy L.G."/>
            <person name="Floudas D."/>
            <person name="Held B.W."/>
            <person name="Levasseur A."/>
            <person name="Lombard V."/>
            <person name="Morin E."/>
            <person name="Otillar R."/>
            <person name="Lindquist E.A."/>
            <person name="Sun H."/>
            <person name="LaButti K.M."/>
            <person name="Schmutz J."/>
            <person name="Jabbour D."/>
            <person name="Luo H."/>
            <person name="Baker S.E."/>
            <person name="Pisabarro A.G."/>
            <person name="Walton J.D."/>
            <person name="Blanchette R.A."/>
            <person name="Henrissat B."/>
            <person name="Martin F."/>
            <person name="Cullen D."/>
            <person name="Hibbett D.S."/>
            <person name="Grigoriev I.V."/>
        </authorList>
    </citation>
    <scope>NUCLEOTIDE SEQUENCE [LARGE SCALE GENOMIC DNA]</scope>
    <source>
        <strain evidence="2">FD-172 SS1</strain>
    </source>
</reference>
<accession>A0A067NA60</accession>